<evidence type="ECO:0000256" key="3">
    <source>
        <dbReference type="ARBA" id="ARBA00022691"/>
    </source>
</evidence>
<dbReference type="Proteomes" id="UP000483362">
    <property type="component" value="Unassembled WGS sequence"/>
</dbReference>
<feature type="binding site" evidence="5">
    <location>
        <position position="73"/>
    </location>
    <ligand>
        <name>S-adenosyl-L-methionine</name>
        <dbReference type="ChEBI" id="CHEBI:59789"/>
    </ligand>
</feature>
<dbReference type="RefSeq" id="WP_154326492.1">
    <property type="nucleotide sequence ID" value="NZ_CP045696.1"/>
</dbReference>
<feature type="binding site" evidence="5">
    <location>
        <begin position="124"/>
        <end position="129"/>
    </location>
    <ligand>
        <name>S-adenosyl-L-methionine</name>
        <dbReference type="ChEBI" id="CHEBI:59789"/>
    </ligand>
</feature>
<dbReference type="EMBL" id="VULT01000012">
    <property type="protein sequence ID" value="MSS17817.1"/>
    <property type="molecule type" value="Genomic_DNA"/>
</dbReference>
<keyword evidence="5" id="KW-0698">rRNA processing</keyword>
<keyword evidence="5" id="KW-0963">Cytoplasm</keyword>
<dbReference type="AlphaFoldDB" id="A0A6L5XDP2"/>
<keyword evidence="1 5" id="KW-0489">Methyltransferase</keyword>
<dbReference type="PANTHER" id="PTHR33603:SF1">
    <property type="entry name" value="RIBOSOMAL RNA LARGE SUBUNIT METHYLTRANSFERASE H"/>
    <property type="match status" value="1"/>
</dbReference>
<dbReference type="HAMAP" id="MF_00658">
    <property type="entry name" value="23SrRNA_methyltr_H"/>
    <property type="match status" value="1"/>
</dbReference>
<dbReference type="EC" id="2.1.1.177" evidence="5"/>
<dbReference type="Gene3D" id="3.40.1280.10">
    <property type="match status" value="1"/>
</dbReference>
<dbReference type="GO" id="GO:0070038">
    <property type="term" value="F:rRNA (pseudouridine-N3-)-methyltransferase activity"/>
    <property type="evidence" value="ECO:0007669"/>
    <property type="project" value="UniProtKB-UniRule"/>
</dbReference>
<dbReference type="CDD" id="cd18081">
    <property type="entry name" value="RlmH-like"/>
    <property type="match status" value="1"/>
</dbReference>
<dbReference type="PANTHER" id="PTHR33603">
    <property type="entry name" value="METHYLTRANSFERASE"/>
    <property type="match status" value="1"/>
</dbReference>
<comment type="subcellular location">
    <subcellularLocation>
        <location evidence="5">Cytoplasm</location>
    </subcellularLocation>
</comment>
<dbReference type="InterPro" id="IPR029026">
    <property type="entry name" value="tRNA_m1G_MTases_N"/>
</dbReference>
<reference evidence="6 7" key="1">
    <citation type="submission" date="2019-08" db="EMBL/GenBank/DDBJ databases">
        <title>In-depth cultivation of the pig gut microbiome towards novel bacterial diversity and tailored functional studies.</title>
        <authorList>
            <person name="Wylensek D."/>
            <person name="Hitch T.C.A."/>
            <person name="Clavel T."/>
        </authorList>
    </citation>
    <scope>NUCLEOTIDE SEQUENCE [LARGE SCALE GENOMIC DNA]</scope>
    <source>
        <strain evidence="6 7">Oil-RF-744-WCA-WT-10</strain>
    </source>
</reference>
<dbReference type="SUPFAM" id="SSF75217">
    <property type="entry name" value="alpha/beta knot"/>
    <property type="match status" value="1"/>
</dbReference>
<dbReference type="NCBIfam" id="NF000990">
    <property type="entry name" value="PRK00103.2-4"/>
    <property type="match status" value="1"/>
</dbReference>
<name>A0A6L5XDP2_9BACT</name>
<accession>A0A6L5XDP2</accession>
<evidence type="ECO:0000256" key="2">
    <source>
        <dbReference type="ARBA" id="ARBA00022679"/>
    </source>
</evidence>
<keyword evidence="7" id="KW-1185">Reference proteome</keyword>
<evidence type="ECO:0000313" key="7">
    <source>
        <dbReference type="Proteomes" id="UP000483362"/>
    </source>
</evidence>
<dbReference type="GO" id="GO:0005737">
    <property type="term" value="C:cytoplasm"/>
    <property type="evidence" value="ECO:0007669"/>
    <property type="project" value="UniProtKB-SubCell"/>
</dbReference>
<dbReference type="PIRSF" id="PIRSF004505">
    <property type="entry name" value="MT_bac"/>
    <property type="match status" value="1"/>
</dbReference>
<feature type="binding site" evidence="5">
    <location>
        <position position="105"/>
    </location>
    <ligand>
        <name>S-adenosyl-L-methionine</name>
        <dbReference type="ChEBI" id="CHEBI:59789"/>
    </ligand>
</feature>
<evidence type="ECO:0000256" key="4">
    <source>
        <dbReference type="ARBA" id="ARBA00038303"/>
    </source>
</evidence>
<keyword evidence="2 5" id="KW-0808">Transferase</keyword>
<comment type="subunit">
    <text evidence="5">Homodimer.</text>
</comment>
<comment type="caution">
    <text evidence="6">The sequence shown here is derived from an EMBL/GenBank/DDBJ whole genome shotgun (WGS) entry which is preliminary data.</text>
</comment>
<dbReference type="InterPro" id="IPR003742">
    <property type="entry name" value="RlmH-like"/>
</dbReference>
<comment type="similarity">
    <text evidence="4 5">Belongs to the RNA methyltransferase RlmH family.</text>
</comment>
<evidence type="ECO:0000313" key="6">
    <source>
        <dbReference type="EMBL" id="MSS17817.1"/>
    </source>
</evidence>
<comment type="function">
    <text evidence="5">Specifically methylates the pseudouridine at position 1915 (m3Psi1915) in 23S rRNA.</text>
</comment>
<dbReference type="InterPro" id="IPR029028">
    <property type="entry name" value="Alpha/beta_knot_MTases"/>
</dbReference>
<protein>
    <recommendedName>
        <fullName evidence="5">Ribosomal RNA large subunit methyltransferase H</fullName>
        <ecNumber evidence="5">2.1.1.177</ecNumber>
    </recommendedName>
    <alternativeName>
        <fullName evidence="5">23S rRNA (pseudouridine1915-N3)-methyltransferase</fullName>
    </alternativeName>
    <alternativeName>
        <fullName evidence="5">23S rRNA m3Psi1915 methyltransferase</fullName>
    </alternativeName>
    <alternativeName>
        <fullName evidence="5">rRNA (pseudouridine-N3-)-methyltransferase RlmH</fullName>
    </alternativeName>
</protein>
<keyword evidence="3 5" id="KW-0949">S-adenosyl-L-methionine</keyword>
<dbReference type="Pfam" id="PF02590">
    <property type="entry name" value="SPOUT_MTase"/>
    <property type="match status" value="1"/>
</dbReference>
<evidence type="ECO:0000256" key="5">
    <source>
        <dbReference type="HAMAP-Rule" id="MF_00658"/>
    </source>
</evidence>
<comment type="catalytic activity">
    <reaction evidence="5">
        <text>pseudouridine(1915) in 23S rRNA + S-adenosyl-L-methionine = N(3)-methylpseudouridine(1915) in 23S rRNA + S-adenosyl-L-homocysteine + H(+)</text>
        <dbReference type="Rhea" id="RHEA:42752"/>
        <dbReference type="Rhea" id="RHEA-COMP:10221"/>
        <dbReference type="Rhea" id="RHEA-COMP:10222"/>
        <dbReference type="ChEBI" id="CHEBI:15378"/>
        <dbReference type="ChEBI" id="CHEBI:57856"/>
        <dbReference type="ChEBI" id="CHEBI:59789"/>
        <dbReference type="ChEBI" id="CHEBI:65314"/>
        <dbReference type="ChEBI" id="CHEBI:74486"/>
        <dbReference type="EC" id="2.1.1.177"/>
    </reaction>
</comment>
<proteinExistence type="inferred from homology"/>
<evidence type="ECO:0000256" key="1">
    <source>
        <dbReference type="ARBA" id="ARBA00022603"/>
    </source>
</evidence>
<gene>
    <name evidence="5 6" type="primary">rlmH</name>
    <name evidence="6" type="ORF">FYJ29_08635</name>
</gene>
<organism evidence="6 7">
    <name type="scientific">Sodaliphilus pleomorphus</name>
    <dbReference type="NCBI Taxonomy" id="2606626"/>
    <lineage>
        <taxon>Bacteria</taxon>
        <taxon>Pseudomonadati</taxon>
        <taxon>Bacteroidota</taxon>
        <taxon>Bacteroidia</taxon>
        <taxon>Bacteroidales</taxon>
        <taxon>Muribaculaceae</taxon>
        <taxon>Sodaliphilus</taxon>
    </lineage>
</organism>
<sequence length="157" mass="17857">MKITLTVVGRTATGYLKQGIDEYVKRLSHYIGFDILCVGDAKNTKSLTEAQQKVAEGKSILATLDKSDYMVLLDEHGKEMRSMEFAAYIQKRMLGGTRRLVFVVGGPYGFSPDVYSRANDKISLSKMTLSHEMVRLVFTEQLYRAFTILNHEPYHHE</sequence>